<dbReference type="GO" id="GO:0016853">
    <property type="term" value="F:isomerase activity"/>
    <property type="evidence" value="ECO:0007669"/>
    <property type="project" value="UniProtKB-KW"/>
</dbReference>
<keyword evidence="3" id="KW-1185">Reference proteome</keyword>
<dbReference type="InterPro" id="IPR013022">
    <property type="entry name" value="Xyl_isomerase-like_TIM-brl"/>
</dbReference>
<dbReference type="OrthoDB" id="372143at2157"/>
<keyword evidence="2" id="KW-0413">Isomerase</keyword>
<dbReference type="Gene3D" id="3.20.20.150">
    <property type="entry name" value="Divalent-metal-dependent TIM barrel enzymes"/>
    <property type="match status" value="1"/>
</dbReference>
<dbReference type="Proteomes" id="UP000198397">
    <property type="component" value="Unassembled WGS sequence"/>
</dbReference>
<protein>
    <submittedName>
        <fullName evidence="2">Sugar phosphate isomerase/epimerase</fullName>
    </submittedName>
</protein>
<dbReference type="RefSeq" id="WP_089384103.1">
    <property type="nucleotide sequence ID" value="NZ_FZNQ01000004.1"/>
</dbReference>
<evidence type="ECO:0000313" key="2">
    <source>
        <dbReference type="EMBL" id="SNR37532.1"/>
    </source>
</evidence>
<gene>
    <name evidence="2" type="ORF">SAMN06264855_10450</name>
</gene>
<dbReference type="Pfam" id="PF01261">
    <property type="entry name" value="AP_endonuc_2"/>
    <property type="match status" value="1"/>
</dbReference>
<accession>A0A238VT76</accession>
<proteinExistence type="predicted"/>
<feature type="domain" description="Xylose isomerase-like TIM barrel" evidence="1">
    <location>
        <begin position="19"/>
        <end position="242"/>
    </location>
</feature>
<reference evidence="2 3" key="1">
    <citation type="submission" date="2017-06" db="EMBL/GenBank/DDBJ databases">
        <authorList>
            <person name="Kim H.J."/>
            <person name="Triplett B.A."/>
        </authorList>
    </citation>
    <scope>NUCLEOTIDE SEQUENCE [LARGE SCALE GENOMIC DNA]</scope>
    <source>
        <strain evidence="2 3">DSM 8800</strain>
    </source>
</reference>
<dbReference type="InterPro" id="IPR036237">
    <property type="entry name" value="Xyl_isomerase-like_sf"/>
</dbReference>
<dbReference type="PANTHER" id="PTHR12110">
    <property type="entry name" value="HYDROXYPYRUVATE ISOMERASE"/>
    <property type="match status" value="1"/>
</dbReference>
<organism evidence="2 3">
    <name type="scientific">Halorubrum vacuolatum</name>
    <name type="common">Natronobacterium vacuolatum</name>
    <dbReference type="NCBI Taxonomy" id="63740"/>
    <lineage>
        <taxon>Archaea</taxon>
        <taxon>Methanobacteriati</taxon>
        <taxon>Methanobacteriota</taxon>
        <taxon>Stenosarchaea group</taxon>
        <taxon>Halobacteria</taxon>
        <taxon>Halobacteriales</taxon>
        <taxon>Haloferacaceae</taxon>
        <taxon>Halorubrum</taxon>
    </lineage>
</organism>
<name>A0A238VT76_HALVU</name>
<dbReference type="PANTHER" id="PTHR12110:SF21">
    <property type="entry name" value="XYLOSE ISOMERASE-LIKE TIM BARREL DOMAIN-CONTAINING PROTEIN"/>
    <property type="match status" value="1"/>
</dbReference>
<evidence type="ECO:0000313" key="3">
    <source>
        <dbReference type="Proteomes" id="UP000198397"/>
    </source>
</evidence>
<dbReference type="EMBL" id="FZNQ01000004">
    <property type="protein sequence ID" value="SNR37532.1"/>
    <property type="molecule type" value="Genomic_DNA"/>
</dbReference>
<dbReference type="InterPro" id="IPR050312">
    <property type="entry name" value="IolE/XylAMocC-like"/>
</dbReference>
<dbReference type="SUPFAM" id="SSF51658">
    <property type="entry name" value="Xylose isomerase-like"/>
    <property type="match status" value="1"/>
</dbReference>
<evidence type="ECO:0000259" key="1">
    <source>
        <dbReference type="Pfam" id="PF01261"/>
    </source>
</evidence>
<dbReference type="AlphaFoldDB" id="A0A238VT76"/>
<sequence>MRIGCTVGVDLDLVSASSDAFDFVEIGVGDGSLPPETIDPDRLATDLAGRDLLVHLPYSGTLTSYAPELNDGFVASQRRLLETVGDLGAEKAVLHATTADRDDVEFREIAAEQLRRVADAGWDAGVEVVVENVGHHHDGVQLSILGDLVRETDLPVCFDIGHAYMEGGNDAIKRFLRSHADRISHLHLHDVRRRGDTHLPIGAGEIEYDPVRETLADFDGTVALEVFTDDTRLLADSAERAAEMLGTTFPTPEGNGTHTVIDDG</sequence>